<dbReference type="EMBL" id="VOIH02000001">
    <property type="protein sequence ID" value="KAF3456963.1"/>
    <property type="molecule type" value="Genomic_DNA"/>
</dbReference>
<dbReference type="PANTHER" id="PTHR47188:SF1">
    <property type="entry name" value="PROTEIN TAR1"/>
    <property type="match status" value="1"/>
</dbReference>
<feature type="compositionally biased region" description="Low complexity" evidence="1">
    <location>
        <begin position="133"/>
        <end position="145"/>
    </location>
</feature>
<dbReference type="GO" id="GO:0043457">
    <property type="term" value="P:regulation of cellular respiration"/>
    <property type="evidence" value="ECO:0007669"/>
    <property type="project" value="InterPro"/>
</dbReference>
<evidence type="ECO:0000313" key="2">
    <source>
        <dbReference type="EMBL" id="KAF3456963.1"/>
    </source>
</evidence>
<dbReference type="AlphaFoldDB" id="A0A8K0HRT9"/>
<accession>A0A8K0HRT9</accession>
<sequence length="460" mass="49059">MRKAVARGLSAQNFVCGLRLSEETGGNQLLGGSISLSPYTQVRTSDLPRRYRCGPHGSFLGPRFGHSSPSLGPGSMLSLEPYRKIKVDSVATSEDPPVGFLAPYGFTSVDFAHMSDSLVRVSRRANRNRGPREALSAEPPAAALRQPRSRRQRLHGHDYSRAWAPPNPHRSAPESIVGPALTVPHPGGARPHSLPSRQFQALFDSLFKVLFIFPRGTCLLSVSPVFSLGPEFTPDWGCIPKQPDFASSACVCGEVERGGALTSGAPFRGLGRSVRGFLRLQLSGEASILNWLFGCSPLLGESFSRSSSITSEISVRVVLTSENLTGAGATIYGRRGNADRSSSLARFAGVSLSWRGSGGSEHRPAKPVACPPGVWVGPRPVVFLGSAVRYCVRGFNNDPSARFTYGNLIRLLLPLNDKVRWTSCGVAGEPPASAQSEHFTDHSIGRAAAVCTKGGGVVSG</sequence>
<organism evidence="2 3">
    <name type="scientific">Rhamnella rubrinervis</name>
    <dbReference type="NCBI Taxonomy" id="2594499"/>
    <lineage>
        <taxon>Eukaryota</taxon>
        <taxon>Viridiplantae</taxon>
        <taxon>Streptophyta</taxon>
        <taxon>Embryophyta</taxon>
        <taxon>Tracheophyta</taxon>
        <taxon>Spermatophyta</taxon>
        <taxon>Magnoliopsida</taxon>
        <taxon>eudicotyledons</taxon>
        <taxon>Gunneridae</taxon>
        <taxon>Pentapetalae</taxon>
        <taxon>rosids</taxon>
        <taxon>fabids</taxon>
        <taxon>Rosales</taxon>
        <taxon>Rhamnaceae</taxon>
        <taxon>rhamnoid group</taxon>
        <taxon>Rhamneae</taxon>
        <taxon>Rhamnella</taxon>
    </lineage>
</organism>
<keyword evidence="3" id="KW-1185">Reference proteome</keyword>
<dbReference type="InterPro" id="IPR044792">
    <property type="entry name" value="TAR1"/>
</dbReference>
<evidence type="ECO:0000313" key="3">
    <source>
        <dbReference type="Proteomes" id="UP000796880"/>
    </source>
</evidence>
<proteinExistence type="predicted"/>
<name>A0A8K0HRT9_9ROSA</name>
<dbReference type="PANTHER" id="PTHR47188">
    <property type="entry name" value="PROTEIN TAR1"/>
    <property type="match status" value="1"/>
</dbReference>
<evidence type="ECO:0000256" key="1">
    <source>
        <dbReference type="SAM" id="MobiDB-lite"/>
    </source>
</evidence>
<gene>
    <name evidence="2" type="ORF">FNV43_RR01619</name>
</gene>
<protein>
    <submittedName>
        <fullName evidence="2">Uncharacterized protein</fullName>
    </submittedName>
</protein>
<feature type="region of interest" description="Disordered" evidence="1">
    <location>
        <begin position="123"/>
        <end position="173"/>
    </location>
</feature>
<dbReference type="Proteomes" id="UP000796880">
    <property type="component" value="Unassembled WGS sequence"/>
</dbReference>
<reference evidence="2" key="1">
    <citation type="submission" date="2020-03" db="EMBL/GenBank/DDBJ databases">
        <title>A high-quality chromosome-level genome assembly of a woody plant with both climbing and erect habits, Rhamnella rubrinervis.</title>
        <authorList>
            <person name="Lu Z."/>
            <person name="Yang Y."/>
            <person name="Zhu X."/>
            <person name="Sun Y."/>
        </authorList>
    </citation>
    <scope>NUCLEOTIDE SEQUENCE</scope>
    <source>
        <strain evidence="2">BYM</strain>
        <tissue evidence="2">Leaf</tissue>
    </source>
</reference>
<comment type="caution">
    <text evidence="2">The sequence shown here is derived from an EMBL/GenBank/DDBJ whole genome shotgun (WGS) entry which is preliminary data.</text>
</comment>